<evidence type="ECO:0000313" key="4">
    <source>
        <dbReference type="Proteomes" id="UP000663838"/>
    </source>
</evidence>
<dbReference type="PANTHER" id="PTHR47633:SF8">
    <property type="entry name" value="SPEG NEIGHBOR PROTEIN"/>
    <property type="match status" value="1"/>
</dbReference>
<protein>
    <recommendedName>
        <fullName evidence="2">Ig-like domain-containing protein</fullName>
    </recommendedName>
</protein>
<accession>A0A821UL99</accession>
<keyword evidence="1" id="KW-0393">Immunoglobulin domain</keyword>
<name>A0A821UL99_9BILA</name>
<dbReference type="InterPro" id="IPR013783">
    <property type="entry name" value="Ig-like_fold"/>
</dbReference>
<sequence>MSEEKTSGSENKTNEGHSDLKLSLLMKLNDTFAFKGDRVVLQCSIKSSTSAEVKWFKNHAQLQDSDNYEQTQDNQCFELIIKRSVEDTGVYSIEVSSEIGIISSSCQLVACEDYIDVGQEQTGISRHIIVTDSVSSCFAMLIDGLFENSSFAFLKHSAWRPKDESSSLSAMELISNILIDLAELIKTNLKTSFNLPEQPDLMHITNVQMFVAGGDTLDVDNNMRDALSLLYEKSNSIEIINTITNMEDNGEILYKEEAIYLCKQLTNQITILDAATYVLPSLEEDANSIGIAWRSPAGTFNLALMVIDLSTQDKSQYQWCIQDDEIKRVKELILNQQYDMEKLEKSLSLIPRNALYIRSAGYSSSIITRLLF</sequence>
<reference evidence="3" key="1">
    <citation type="submission" date="2021-02" db="EMBL/GenBank/DDBJ databases">
        <authorList>
            <person name="Nowell W R."/>
        </authorList>
    </citation>
    <scope>NUCLEOTIDE SEQUENCE</scope>
</reference>
<evidence type="ECO:0000313" key="3">
    <source>
        <dbReference type="EMBL" id="CAF4891307.1"/>
    </source>
</evidence>
<dbReference type="InterPro" id="IPR013098">
    <property type="entry name" value="Ig_I-set"/>
</dbReference>
<gene>
    <name evidence="3" type="ORF">TOA249_LOCUS30023</name>
</gene>
<dbReference type="Pfam" id="PF07679">
    <property type="entry name" value="I-set"/>
    <property type="match status" value="1"/>
</dbReference>
<dbReference type="InterPro" id="IPR007110">
    <property type="entry name" value="Ig-like_dom"/>
</dbReference>
<dbReference type="EMBL" id="CAJOBS010004963">
    <property type="protein sequence ID" value="CAF4891307.1"/>
    <property type="molecule type" value="Genomic_DNA"/>
</dbReference>
<dbReference type="FunFam" id="2.60.40.10:FF:000107">
    <property type="entry name" value="Myosin, light chain kinase a"/>
    <property type="match status" value="1"/>
</dbReference>
<dbReference type="PANTHER" id="PTHR47633">
    <property type="entry name" value="IMMUNOGLOBULIN"/>
    <property type="match status" value="1"/>
</dbReference>
<proteinExistence type="predicted"/>
<dbReference type="GO" id="GO:0004672">
    <property type="term" value="F:protein kinase activity"/>
    <property type="evidence" value="ECO:0007669"/>
    <property type="project" value="TreeGrafter"/>
</dbReference>
<dbReference type="AlphaFoldDB" id="A0A821UL99"/>
<dbReference type="Gene3D" id="2.60.40.10">
    <property type="entry name" value="Immunoglobulins"/>
    <property type="match status" value="1"/>
</dbReference>
<feature type="domain" description="Ig-like" evidence="2">
    <location>
        <begin position="20"/>
        <end position="109"/>
    </location>
</feature>
<dbReference type="SUPFAM" id="SSF48726">
    <property type="entry name" value="Immunoglobulin"/>
    <property type="match status" value="1"/>
</dbReference>
<dbReference type="InterPro" id="IPR036179">
    <property type="entry name" value="Ig-like_dom_sf"/>
</dbReference>
<evidence type="ECO:0000259" key="2">
    <source>
        <dbReference type="PROSITE" id="PS50835"/>
    </source>
</evidence>
<organism evidence="3 4">
    <name type="scientific">Rotaria socialis</name>
    <dbReference type="NCBI Taxonomy" id="392032"/>
    <lineage>
        <taxon>Eukaryota</taxon>
        <taxon>Metazoa</taxon>
        <taxon>Spiralia</taxon>
        <taxon>Gnathifera</taxon>
        <taxon>Rotifera</taxon>
        <taxon>Eurotatoria</taxon>
        <taxon>Bdelloidea</taxon>
        <taxon>Philodinida</taxon>
        <taxon>Philodinidae</taxon>
        <taxon>Rotaria</taxon>
    </lineage>
</organism>
<evidence type="ECO:0000256" key="1">
    <source>
        <dbReference type="ARBA" id="ARBA00023319"/>
    </source>
</evidence>
<dbReference type="PROSITE" id="PS50835">
    <property type="entry name" value="IG_LIKE"/>
    <property type="match status" value="1"/>
</dbReference>
<dbReference type="Proteomes" id="UP000663838">
    <property type="component" value="Unassembled WGS sequence"/>
</dbReference>
<comment type="caution">
    <text evidence="3">The sequence shown here is derived from an EMBL/GenBank/DDBJ whole genome shotgun (WGS) entry which is preliminary data.</text>
</comment>